<sequence length="277" mass="30614">MTNARNTAKGARAEQETTDPVTRDFSFVEDTRRKLDEWLQGMTLTAVGLPTELAQTASEKGGTVTRHVTRAFVSPDHVWLRASEIFSDRGTLILNLAAFPVPHSYLPLMQVELIIVRSRVVLAIYDLHDLLAREESLSSPGAPATVCRSLRKRFGADLPQVDERPEWTEGVLSSEALWSRPMTEDALVPSLQALDAFLDACKTASMRSKAAGYPRRADEAAAEVAQCLARVRRQSLEGNPSKRFLETTFGKAWADPFLTDVLYPGFLADANRRPSVG</sequence>
<gene>
    <name evidence="2" type="primary">pcyA</name>
    <name evidence="2" type="ORF">Poly30_00990</name>
</gene>
<dbReference type="Proteomes" id="UP000320390">
    <property type="component" value="Chromosome"/>
</dbReference>
<feature type="region of interest" description="Disordered" evidence="1">
    <location>
        <begin position="1"/>
        <end position="23"/>
    </location>
</feature>
<dbReference type="GO" id="GO:0050897">
    <property type="term" value="F:cobalt ion binding"/>
    <property type="evidence" value="ECO:0007669"/>
    <property type="project" value="InterPro"/>
</dbReference>
<dbReference type="RefSeq" id="WP_419190781.1">
    <property type="nucleotide sequence ID" value="NZ_CP036434.1"/>
</dbReference>
<dbReference type="GO" id="GO:0010024">
    <property type="term" value="P:phytochromobilin biosynthetic process"/>
    <property type="evidence" value="ECO:0007669"/>
    <property type="project" value="InterPro"/>
</dbReference>
<evidence type="ECO:0000313" key="2">
    <source>
        <dbReference type="EMBL" id="QDV04608.1"/>
    </source>
</evidence>
<evidence type="ECO:0000313" key="3">
    <source>
        <dbReference type="Proteomes" id="UP000320390"/>
    </source>
</evidence>
<keyword evidence="2" id="KW-0560">Oxidoreductase</keyword>
<reference evidence="2 3" key="1">
    <citation type="submission" date="2019-02" db="EMBL/GenBank/DDBJ databases">
        <title>Deep-cultivation of Planctomycetes and their phenomic and genomic characterization uncovers novel biology.</title>
        <authorList>
            <person name="Wiegand S."/>
            <person name="Jogler M."/>
            <person name="Boedeker C."/>
            <person name="Pinto D."/>
            <person name="Vollmers J."/>
            <person name="Rivas-Marin E."/>
            <person name="Kohn T."/>
            <person name="Peeters S.H."/>
            <person name="Heuer A."/>
            <person name="Rast P."/>
            <person name="Oberbeckmann S."/>
            <person name="Bunk B."/>
            <person name="Jeske O."/>
            <person name="Meyerdierks A."/>
            <person name="Storesund J.E."/>
            <person name="Kallscheuer N."/>
            <person name="Luecker S."/>
            <person name="Lage O.M."/>
            <person name="Pohl T."/>
            <person name="Merkel B.J."/>
            <person name="Hornburger P."/>
            <person name="Mueller R.-W."/>
            <person name="Bruemmer F."/>
            <person name="Labrenz M."/>
            <person name="Spormann A.M."/>
            <person name="Op den Camp H."/>
            <person name="Overmann J."/>
            <person name="Amann R."/>
            <person name="Jetten M.S.M."/>
            <person name="Mascher T."/>
            <person name="Medema M.H."/>
            <person name="Devos D.P."/>
            <person name="Kaster A.-K."/>
            <person name="Ovreas L."/>
            <person name="Rohde M."/>
            <person name="Galperin M.Y."/>
            <person name="Jogler C."/>
        </authorList>
    </citation>
    <scope>NUCLEOTIDE SEQUENCE [LARGE SCALE GENOMIC DNA]</scope>
    <source>
        <strain evidence="2 3">Poly30</strain>
    </source>
</reference>
<dbReference type="GO" id="GO:0050620">
    <property type="term" value="F:phycocyanobilin:ferredoxin oxidoreductase activity"/>
    <property type="evidence" value="ECO:0007669"/>
    <property type="project" value="UniProtKB-EC"/>
</dbReference>
<dbReference type="AlphaFoldDB" id="A0A518EKJ1"/>
<evidence type="ECO:0000256" key="1">
    <source>
        <dbReference type="SAM" id="MobiDB-lite"/>
    </source>
</evidence>
<dbReference type="InterPro" id="IPR009249">
    <property type="entry name" value="Ferredoxin-dep_bilin_Rdtase"/>
</dbReference>
<accession>A0A518EKJ1</accession>
<name>A0A518EKJ1_9BACT</name>
<dbReference type="EMBL" id="CP036434">
    <property type="protein sequence ID" value="QDV04608.1"/>
    <property type="molecule type" value="Genomic_DNA"/>
</dbReference>
<keyword evidence="3" id="KW-1185">Reference proteome</keyword>
<organism evidence="2 3">
    <name type="scientific">Saltatorellus ferox</name>
    <dbReference type="NCBI Taxonomy" id="2528018"/>
    <lineage>
        <taxon>Bacteria</taxon>
        <taxon>Pseudomonadati</taxon>
        <taxon>Planctomycetota</taxon>
        <taxon>Planctomycetia</taxon>
        <taxon>Planctomycetia incertae sedis</taxon>
        <taxon>Saltatorellus</taxon>
    </lineage>
</organism>
<dbReference type="Gene3D" id="3.40.1500.20">
    <property type="match status" value="1"/>
</dbReference>
<dbReference type="Pfam" id="PF05996">
    <property type="entry name" value="Fe_bilin_red"/>
    <property type="match status" value="1"/>
</dbReference>
<protein>
    <submittedName>
        <fullName evidence="2">Phycocyanobilin:ferredoxin oxidoreductase</fullName>
        <ecNumber evidence="2">1.3.7.5</ecNumber>
    </submittedName>
</protein>
<proteinExistence type="predicted"/>
<dbReference type="EC" id="1.3.7.5" evidence="2"/>